<accession>A0A2I0JZ67</accession>
<keyword evidence="2" id="KW-1185">Reference proteome</keyword>
<proteinExistence type="predicted"/>
<dbReference type="EMBL" id="PGOL01001024">
    <property type="protein sequence ID" value="PKI61615.1"/>
    <property type="molecule type" value="Genomic_DNA"/>
</dbReference>
<evidence type="ECO:0000313" key="1">
    <source>
        <dbReference type="EMBL" id="PKI61615.1"/>
    </source>
</evidence>
<reference evidence="1 2" key="1">
    <citation type="submission" date="2017-11" db="EMBL/GenBank/DDBJ databases">
        <title>De-novo sequencing of pomegranate (Punica granatum L.) genome.</title>
        <authorList>
            <person name="Akparov Z."/>
            <person name="Amiraslanov A."/>
            <person name="Hajiyeva S."/>
            <person name="Abbasov M."/>
            <person name="Kaur K."/>
            <person name="Hamwieh A."/>
            <person name="Solovyev V."/>
            <person name="Salamov A."/>
            <person name="Braich B."/>
            <person name="Kosarev P."/>
            <person name="Mahmoud A."/>
            <person name="Hajiyev E."/>
            <person name="Babayeva S."/>
            <person name="Izzatullayeva V."/>
            <person name="Mammadov A."/>
            <person name="Mammadov A."/>
            <person name="Sharifova S."/>
            <person name="Ojaghi J."/>
            <person name="Eynullazada K."/>
            <person name="Bayramov B."/>
            <person name="Abdulazimova A."/>
            <person name="Shahmuradov I."/>
        </authorList>
    </citation>
    <scope>NUCLEOTIDE SEQUENCE [LARGE SCALE GENOMIC DNA]</scope>
    <source>
        <strain evidence="2">cv. AG2017</strain>
        <tissue evidence="1">Leaf</tissue>
    </source>
</reference>
<dbReference type="Proteomes" id="UP000233551">
    <property type="component" value="Unassembled WGS sequence"/>
</dbReference>
<dbReference type="AlphaFoldDB" id="A0A2I0JZ67"/>
<protein>
    <submittedName>
        <fullName evidence="1">Uncharacterized protein</fullName>
    </submittedName>
</protein>
<comment type="caution">
    <text evidence="1">The sequence shown here is derived from an EMBL/GenBank/DDBJ whole genome shotgun (WGS) entry which is preliminary data.</text>
</comment>
<organism evidence="1 2">
    <name type="scientific">Punica granatum</name>
    <name type="common">Pomegranate</name>
    <dbReference type="NCBI Taxonomy" id="22663"/>
    <lineage>
        <taxon>Eukaryota</taxon>
        <taxon>Viridiplantae</taxon>
        <taxon>Streptophyta</taxon>
        <taxon>Embryophyta</taxon>
        <taxon>Tracheophyta</taxon>
        <taxon>Spermatophyta</taxon>
        <taxon>Magnoliopsida</taxon>
        <taxon>eudicotyledons</taxon>
        <taxon>Gunneridae</taxon>
        <taxon>Pentapetalae</taxon>
        <taxon>rosids</taxon>
        <taxon>malvids</taxon>
        <taxon>Myrtales</taxon>
        <taxon>Lythraceae</taxon>
        <taxon>Punica</taxon>
    </lineage>
</organism>
<sequence length="147" mass="16162">MSKLEHSWSRFAQGIDHHGSTNCNAKIVNRFIETLEYIVSVWMKVLEGFPLPFLPGMQTSSHERRIKLGSKLSTSFPFEPAMGFAPLWAVGGVGSESGCWVVDVFCVVCYGDPLFMFHVCRSLGIIAFGGGGLKSNGLMRRVKGMVS</sequence>
<gene>
    <name evidence="1" type="ORF">CRG98_017990</name>
</gene>
<evidence type="ECO:0000313" key="2">
    <source>
        <dbReference type="Proteomes" id="UP000233551"/>
    </source>
</evidence>
<name>A0A2I0JZ67_PUNGR</name>